<dbReference type="PROSITE" id="PS50157">
    <property type="entry name" value="ZINC_FINGER_C2H2_2"/>
    <property type="match status" value="9"/>
</dbReference>
<gene>
    <name evidence="7" type="ORF">B7P43_G17163</name>
</gene>
<keyword evidence="3 5" id="KW-0863">Zinc-finger</keyword>
<evidence type="ECO:0000259" key="6">
    <source>
        <dbReference type="PROSITE" id="PS50157"/>
    </source>
</evidence>
<feature type="domain" description="C2H2-type" evidence="6">
    <location>
        <begin position="199"/>
        <end position="226"/>
    </location>
</feature>
<feature type="domain" description="C2H2-type" evidence="6">
    <location>
        <begin position="227"/>
        <end position="255"/>
    </location>
</feature>
<feature type="domain" description="C2H2-type" evidence="6">
    <location>
        <begin position="429"/>
        <end position="456"/>
    </location>
</feature>
<dbReference type="Pfam" id="PF13894">
    <property type="entry name" value="zf-C2H2_4"/>
    <property type="match status" value="1"/>
</dbReference>
<evidence type="ECO:0000256" key="5">
    <source>
        <dbReference type="PROSITE-ProRule" id="PRU00042"/>
    </source>
</evidence>
<name>A0A2J7Q3V7_9NEOP</name>
<dbReference type="PANTHER" id="PTHR24408:SF58">
    <property type="entry name" value="TRANSCRIPTION FACTOR (TFIIIA), PUTATIVE (AFU_ORTHOLOGUE AFUA_1G05150)-RELATED"/>
    <property type="match status" value="1"/>
</dbReference>
<proteinExistence type="predicted"/>
<feature type="domain" description="C2H2-type" evidence="6">
    <location>
        <begin position="401"/>
        <end position="428"/>
    </location>
</feature>
<dbReference type="SUPFAM" id="SSF57667">
    <property type="entry name" value="beta-beta-alpha zinc fingers"/>
    <property type="match status" value="6"/>
</dbReference>
<keyword evidence="2" id="KW-0677">Repeat</keyword>
<dbReference type="GO" id="GO:0043565">
    <property type="term" value="F:sequence-specific DNA binding"/>
    <property type="evidence" value="ECO:0007669"/>
    <property type="project" value="TreeGrafter"/>
</dbReference>
<evidence type="ECO:0000256" key="4">
    <source>
        <dbReference type="ARBA" id="ARBA00022833"/>
    </source>
</evidence>
<evidence type="ECO:0000256" key="2">
    <source>
        <dbReference type="ARBA" id="ARBA00022737"/>
    </source>
</evidence>
<dbReference type="SMART" id="SM00355">
    <property type="entry name" value="ZnF_C2H2"/>
    <property type="match status" value="10"/>
</dbReference>
<dbReference type="Gene3D" id="3.30.160.60">
    <property type="entry name" value="Classic Zinc Finger"/>
    <property type="match status" value="8"/>
</dbReference>
<evidence type="ECO:0000313" key="8">
    <source>
        <dbReference type="Proteomes" id="UP000235965"/>
    </source>
</evidence>
<dbReference type="InParanoid" id="A0A2J7Q3V7"/>
<keyword evidence="4" id="KW-0862">Zinc</keyword>
<evidence type="ECO:0000313" key="7">
    <source>
        <dbReference type="EMBL" id="PNF23273.1"/>
    </source>
</evidence>
<dbReference type="AlphaFoldDB" id="A0A2J7Q3V7"/>
<protein>
    <recommendedName>
        <fullName evidence="6">C2H2-type domain-containing protein</fullName>
    </recommendedName>
</protein>
<keyword evidence="1" id="KW-0479">Metal-binding</keyword>
<feature type="domain" description="C2H2-type" evidence="6">
    <location>
        <begin position="457"/>
        <end position="481"/>
    </location>
</feature>
<accession>A0A2J7Q3V7</accession>
<feature type="domain" description="C2H2-type" evidence="6">
    <location>
        <begin position="312"/>
        <end position="340"/>
    </location>
</feature>
<dbReference type="FunFam" id="3.30.160.60:FF:002343">
    <property type="entry name" value="Zinc finger protein 33A"/>
    <property type="match status" value="1"/>
</dbReference>
<reference evidence="7 8" key="1">
    <citation type="submission" date="2017-12" db="EMBL/GenBank/DDBJ databases">
        <title>Hemimetabolous genomes reveal molecular basis of termite eusociality.</title>
        <authorList>
            <person name="Harrison M.C."/>
            <person name="Jongepier E."/>
            <person name="Robertson H.M."/>
            <person name="Arning N."/>
            <person name="Bitard-Feildel T."/>
            <person name="Chao H."/>
            <person name="Childers C.P."/>
            <person name="Dinh H."/>
            <person name="Doddapaneni H."/>
            <person name="Dugan S."/>
            <person name="Gowin J."/>
            <person name="Greiner C."/>
            <person name="Han Y."/>
            <person name="Hu H."/>
            <person name="Hughes D.S.T."/>
            <person name="Huylmans A.-K."/>
            <person name="Kemena C."/>
            <person name="Kremer L.P.M."/>
            <person name="Lee S.L."/>
            <person name="Lopez-Ezquerra A."/>
            <person name="Mallet L."/>
            <person name="Monroy-Kuhn J.M."/>
            <person name="Moser A."/>
            <person name="Murali S.C."/>
            <person name="Muzny D.M."/>
            <person name="Otani S."/>
            <person name="Piulachs M.-D."/>
            <person name="Poelchau M."/>
            <person name="Qu J."/>
            <person name="Schaub F."/>
            <person name="Wada-Katsumata A."/>
            <person name="Worley K.C."/>
            <person name="Xie Q."/>
            <person name="Ylla G."/>
            <person name="Poulsen M."/>
            <person name="Gibbs R.A."/>
            <person name="Schal C."/>
            <person name="Richards S."/>
            <person name="Belles X."/>
            <person name="Korb J."/>
            <person name="Bornberg-Bauer E."/>
        </authorList>
    </citation>
    <scope>NUCLEOTIDE SEQUENCE [LARGE SCALE GENOMIC DNA]</scope>
    <source>
        <tissue evidence="7">Whole body</tissue>
    </source>
</reference>
<evidence type="ECO:0000256" key="3">
    <source>
        <dbReference type="ARBA" id="ARBA00022771"/>
    </source>
</evidence>
<dbReference type="FunFam" id="3.30.160.60:FF:000290">
    <property type="entry name" value="Zinc finger protein 697 isoform X1"/>
    <property type="match status" value="1"/>
</dbReference>
<dbReference type="PROSITE" id="PS00028">
    <property type="entry name" value="ZINC_FINGER_C2H2_1"/>
    <property type="match status" value="9"/>
</dbReference>
<comment type="caution">
    <text evidence="7">The sequence shown here is derived from an EMBL/GenBank/DDBJ whole genome shotgun (WGS) entry which is preliminary data.</text>
</comment>
<dbReference type="PANTHER" id="PTHR24408">
    <property type="entry name" value="ZINC FINGER PROTEIN"/>
    <property type="match status" value="1"/>
</dbReference>
<dbReference type="FunFam" id="3.30.160.60:FF:000100">
    <property type="entry name" value="Zinc finger 45-like"/>
    <property type="match status" value="1"/>
</dbReference>
<dbReference type="InterPro" id="IPR036236">
    <property type="entry name" value="Znf_C2H2_sf"/>
</dbReference>
<dbReference type="GO" id="GO:0008270">
    <property type="term" value="F:zinc ion binding"/>
    <property type="evidence" value="ECO:0007669"/>
    <property type="project" value="UniProtKB-KW"/>
</dbReference>
<feature type="domain" description="C2H2-type" evidence="6">
    <location>
        <begin position="373"/>
        <end position="400"/>
    </location>
</feature>
<dbReference type="OrthoDB" id="3437960at2759"/>
<dbReference type="Pfam" id="PF13912">
    <property type="entry name" value="zf-C2H2_6"/>
    <property type="match status" value="1"/>
</dbReference>
<dbReference type="GO" id="GO:0000981">
    <property type="term" value="F:DNA-binding transcription factor activity, RNA polymerase II-specific"/>
    <property type="evidence" value="ECO:0007669"/>
    <property type="project" value="TreeGrafter"/>
</dbReference>
<organism evidence="7 8">
    <name type="scientific">Cryptotermes secundus</name>
    <dbReference type="NCBI Taxonomy" id="105785"/>
    <lineage>
        <taxon>Eukaryota</taxon>
        <taxon>Metazoa</taxon>
        <taxon>Ecdysozoa</taxon>
        <taxon>Arthropoda</taxon>
        <taxon>Hexapoda</taxon>
        <taxon>Insecta</taxon>
        <taxon>Pterygota</taxon>
        <taxon>Neoptera</taxon>
        <taxon>Polyneoptera</taxon>
        <taxon>Dictyoptera</taxon>
        <taxon>Blattodea</taxon>
        <taxon>Blattoidea</taxon>
        <taxon>Termitoidae</taxon>
        <taxon>Kalotermitidae</taxon>
        <taxon>Cryptotermitinae</taxon>
        <taxon>Cryptotermes</taxon>
    </lineage>
</organism>
<dbReference type="FunFam" id="3.30.160.60:FF:000446">
    <property type="entry name" value="Zinc finger protein"/>
    <property type="match status" value="2"/>
</dbReference>
<feature type="domain" description="C2H2-type" evidence="6">
    <location>
        <begin position="345"/>
        <end position="372"/>
    </location>
</feature>
<dbReference type="STRING" id="105785.A0A2J7Q3V7"/>
<keyword evidence="8" id="KW-1185">Reference proteome</keyword>
<feature type="domain" description="C2H2-type" evidence="6">
    <location>
        <begin position="284"/>
        <end position="311"/>
    </location>
</feature>
<dbReference type="EMBL" id="NEVH01018421">
    <property type="protein sequence ID" value="PNF23273.1"/>
    <property type="molecule type" value="Genomic_DNA"/>
</dbReference>
<evidence type="ECO:0000256" key="1">
    <source>
        <dbReference type="ARBA" id="ARBA00022723"/>
    </source>
</evidence>
<dbReference type="Pfam" id="PF00096">
    <property type="entry name" value="zf-C2H2"/>
    <property type="match status" value="5"/>
</dbReference>
<dbReference type="Proteomes" id="UP000235965">
    <property type="component" value="Unassembled WGS sequence"/>
</dbReference>
<sequence>MIILNREIEPHVYENERDILQGSVQSQVEVLPYGERWLVLLIVAGRLHSISLLSRSSVLPCVVTADSHSRALLNLISEAPTAEEFTSRSGNAQDSSWIPVLYVTDSSGNKSAASVSNTRALPHFTDTGSKYMTSTRSVRSPSVAEAVRSVGKEVNSAHFMNVSNPNVCKKEAECKIGFSPESSGNSETAVEHSSVHDMFKCDTCGREFVSRRYLQRHVVCHSQERPFACSLCERRFKRNGDVAAHMKNRHRNERDHMCDVCNFGSNNKSAVERHRRRHFNQFSLQCDVCGWGCYSIVQLKEHQNLHTGATPFECDACSKCFSTKGRLKYHKETKHPDPARKSKRPQCDLCGKTFSFQQSLVLHLKSHMGENTYLCDICGKVVTSRESFQVHRRIHTGEKPNVCNKCGKAFSSTAGLRLHKRTHTGERPFTCDECGKSFTQCSTLTVHKRYHSGHRPHQCEICSKVFVTKTRLNHHRKTHGD</sequence>
<dbReference type="GO" id="GO:0005634">
    <property type="term" value="C:nucleus"/>
    <property type="evidence" value="ECO:0007669"/>
    <property type="project" value="TreeGrafter"/>
</dbReference>
<dbReference type="InterPro" id="IPR013087">
    <property type="entry name" value="Znf_C2H2_type"/>
</dbReference>